<dbReference type="EMBL" id="QGGR01000001">
    <property type="protein sequence ID" value="PWK52175.1"/>
    <property type="molecule type" value="Genomic_DNA"/>
</dbReference>
<comment type="caution">
    <text evidence="2">The sequence shown here is derived from an EMBL/GenBank/DDBJ whole genome shotgun (WGS) entry which is preliminary data.</text>
</comment>
<keyword evidence="3" id="KW-1185">Reference proteome</keyword>
<evidence type="ECO:0000313" key="2">
    <source>
        <dbReference type="EMBL" id="PWK52175.1"/>
    </source>
</evidence>
<dbReference type="RefSeq" id="WP_109588603.1">
    <property type="nucleotide sequence ID" value="NZ_BONA01000020.1"/>
</dbReference>
<sequence>MPIDTRLDGGPVTLYAGSRYLRDRLGFEVDGSATTLRAAGDEARHGWLGSAGAAFGDRMAAAAVRADALRAEVDATALTLSEYADTLTGAQTTMLAARQLAAAQGLIVAGTMILDPYSPDPVVHQQQRLAYAVALQQVSQARAMMVTARAVAQARQAAAHAQPMIRPGDVVSGPGGGAPVQRPAATDGDIPFAPEQREPAAAHELNHVVQQRNGPPTPAVTR</sequence>
<dbReference type="Proteomes" id="UP000245697">
    <property type="component" value="Unassembled WGS sequence"/>
</dbReference>
<evidence type="ECO:0000256" key="1">
    <source>
        <dbReference type="SAM" id="MobiDB-lite"/>
    </source>
</evidence>
<organism evidence="2 3">
    <name type="scientific">Actinoplanes xinjiangensis</name>
    <dbReference type="NCBI Taxonomy" id="512350"/>
    <lineage>
        <taxon>Bacteria</taxon>
        <taxon>Bacillati</taxon>
        <taxon>Actinomycetota</taxon>
        <taxon>Actinomycetes</taxon>
        <taxon>Micromonosporales</taxon>
        <taxon>Micromonosporaceae</taxon>
        <taxon>Actinoplanes</taxon>
    </lineage>
</organism>
<feature type="region of interest" description="Disordered" evidence="1">
    <location>
        <begin position="159"/>
        <end position="199"/>
    </location>
</feature>
<dbReference type="OrthoDB" id="3296722at2"/>
<dbReference type="AlphaFoldDB" id="A0A316FVS3"/>
<accession>A0A316FVS3</accession>
<gene>
    <name evidence="2" type="ORF">BC793_101184</name>
</gene>
<reference evidence="2 3" key="1">
    <citation type="submission" date="2018-05" db="EMBL/GenBank/DDBJ databases">
        <title>Genomic Encyclopedia of Archaeal and Bacterial Type Strains, Phase II (KMG-II): from individual species to whole genera.</title>
        <authorList>
            <person name="Goeker M."/>
        </authorList>
    </citation>
    <scope>NUCLEOTIDE SEQUENCE [LARGE SCALE GENOMIC DNA]</scope>
    <source>
        <strain evidence="2 3">DSM 45184</strain>
    </source>
</reference>
<proteinExistence type="predicted"/>
<evidence type="ECO:0000313" key="3">
    <source>
        <dbReference type="Proteomes" id="UP000245697"/>
    </source>
</evidence>
<name>A0A316FVS3_9ACTN</name>
<protein>
    <submittedName>
        <fullName evidence="2">Uncharacterized protein</fullName>
    </submittedName>
</protein>